<feature type="transmembrane region" description="Helical" evidence="2">
    <location>
        <begin position="6"/>
        <end position="25"/>
    </location>
</feature>
<feature type="transmembrane region" description="Helical" evidence="2">
    <location>
        <begin position="137"/>
        <end position="158"/>
    </location>
</feature>
<reference evidence="4 5" key="1">
    <citation type="journal article" date="2014" name="PLoS Genet.">
        <title>Phylogenetically driven sequencing of extremely halophilic archaea reveals strategies for static and dynamic osmo-response.</title>
        <authorList>
            <person name="Becker E.A."/>
            <person name="Seitzer P.M."/>
            <person name="Tritt A."/>
            <person name="Larsen D."/>
            <person name="Krusor M."/>
            <person name="Yao A.I."/>
            <person name="Wu D."/>
            <person name="Madern D."/>
            <person name="Eisen J.A."/>
            <person name="Darling A.E."/>
            <person name="Facciotti M.T."/>
        </authorList>
    </citation>
    <scope>NUCLEOTIDE SEQUENCE [LARGE SCALE GENOMIC DNA]</scope>
    <source>
        <strain evidence="4 5">DSM 14210</strain>
    </source>
</reference>
<feature type="domain" description="Phosphatidic acid phosphatase type 2/haloperoxidase" evidence="3">
    <location>
        <begin position="137"/>
        <end position="258"/>
    </location>
</feature>
<feature type="transmembrane region" description="Helical" evidence="2">
    <location>
        <begin position="103"/>
        <end position="125"/>
    </location>
</feature>
<dbReference type="RefSeq" id="WP_006629914.1">
    <property type="nucleotide sequence ID" value="NZ_AOJD01000059.1"/>
</dbReference>
<evidence type="ECO:0000259" key="3">
    <source>
        <dbReference type="SMART" id="SM00014"/>
    </source>
</evidence>
<feature type="transmembrane region" description="Helical" evidence="2">
    <location>
        <begin position="220"/>
        <end position="237"/>
    </location>
</feature>
<feature type="compositionally biased region" description="Gly residues" evidence="1">
    <location>
        <begin position="275"/>
        <end position="287"/>
    </location>
</feature>
<name>M0DJZ2_9EURY</name>
<keyword evidence="2" id="KW-1133">Transmembrane helix</keyword>
<dbReference type="Proteomes" id="UP000011523">
    <property type="component" value="Unassembled WGS sequence"/>
</dbReference>
<gene>
    <name evidence="4" type="ORF">C472_11294</name>
</gene>
<comment type="caution">
    <text evidence="4">The sequence shown here is derived from an EMBL/GenBank/DDBJ whole genome shotgun (WGS) entry which is preliminary data.</text>
</comment>
<dbReference type="InterPro" id="IPR000326">
    <property type="entry name" value="PAP2/HPO"/>
</dbReference>
<keyword evidence="2" id="KW-0812">Transmembrane</keyword>
<dbReference type="CDD" id="cd03386">
    <property type="entry name" value="PAP2_Aur1_like"/>
    <property type="match status" value="1"/>
</dbReference>
<evidence type="ECO:0000256" key="2">
    <source>
        <dbReference type="SAM" id="Phobius"/>
    </source>
</evidence>
<dbReference type="SUPFAM" id="SSF48317">
    <property type="entry name" value="Acid phosphatase/Vanadium-dependent haloperoxidase"/>
    <property type="match status" value="1"/>
</dbReference>
<dbReference type="SMART" id="SM00014">
    <property type="entry name" value="acidPPc"/>
    <property type="match status" value="1"/>
</dbReference>
<dbReference type="InterPro" id="IPR026841">
    <property type="entry name" value="Aur1/Ipt1"/>
</dbReference>
<evidence type="ECO:0000313" key="5">
    <source>
        <dbReference type="Proteomes" id="UP000011523"/>
    </source>
</evidence>
<feature type="region of interest" description="Disordered" evidence="1">
    <location>
        <begin position="265"/>
        <end position="287"/>
    </location>
</feature>
<dbReference type="Gene3D" id="1.20.144.10">
    <property type="entry name" value="Phosphatidic acid phosphatase type 2/haloperoxidase"/>
    <property type="match status" value="1"/>
</dbReference>
<organism evidence="4 5">
    <name type="scientific">Halorubrum tebenquichense DSM 14210</name>
    <dbReference type="NCBI Taxonomy" id="1227485"/>
    <lineage>
        <taxon>Archaea</taxon>
        <taxon>Methanobacteriati</taxon>
        <taxon>Methanobacteriota</taxon>
        <taxon>Stenosarchaea group</taxon>
        <taxon>Halobacteria</taxon>
        <taxon>Halobacteriales</taxon>
        <taxon>Haloferacaceae</taxon>
        <taxon>Halorubrum</taxon>
    </lineage>
</organism>
<sequence>MALLEVTAATGLLVAGGTAVTALLCIGPRQMTRAMTDADDRVREVAPYLGAALALLAAKQVTQGYRLRLSRALDWNITDELYALEGGFVAALQDLTPDATLEFFTVSYMAGFAFLLVAAPVTYFLSAGGGRRHLKELLVAYMLNYAAGTVCYTLFISYGPRNYLETVSGLMYSVYPQTQDLTAAVASNTNVFPSLHTSLSVAVLAVAWRSRRTHPRWTPVAAAVAAAVVFSTMYLGIHWLTDVAVGVALGVGSVAAAVQIVDRAESRSASPTPGGERGGATGRPGDD</sequence>
<evidence type="ECO:0000313" key="4">
    <source>
        <dbReference type="EMBL" id="ELZ35826.1"/>
    </source>
</evidence>
<accession>M0DJZ2</accession>
<dbReference type="Pfam" id="PF14378">
    <property type="entry name" value="PAP2_3"/>
    <property type="match status" value="1"/>
</dbReference>
<dbReference type="GO" id="GO:0016020">
    <property type="term" value="C:membrane"/>
    <property type="evidence" value="ECO:0007669"/>
    <property type="project" value="UniProtKB-SubCell"/>
</dbReference>
<dbReference type="EMBL" id="AOJD01000059">
    <property type="protein sequence ID" value="ELZ35826.1"/>
    <property type="molecule type" value="Genomic_DNA"/>
</dbReference>
<feature type="transmembrane region" description="Helical" evidence="2">
    <location>
        <begin position="243"/>
        <end position="261"/>
    </location>
</feature>
<dbReference type="AlphaFoldDB" id="M0DJZ2"/>
<dbReference type="InterPro" id="IPR036938">
    <property type="entry name" value="PAP2/HPO_sf"/>
</dbReference>
<proteinExistence type="predicted"/>
<evidence type="ECO:0000256" key="1">
    <source>
        <dbReference type="SAM" id="MobiDB-lite"/>
    </source>
</evidence>
<keyword evidence="2" id="KW-0472">Membrane</keyword>
<dbReference type="OrthoDB" id="329477at2157"/>
<keyword evidence="5" id="KW-1185">Reference proteome</keyword>
<dbReference type="PATRIC" id="fig|1227485.3.peg.2207"/>
<protein>
    <submittedName>
        <fullName evidence="4">Phosphoesterase PA-phosphatase-like protein</fullName>
    </submittedName>
</protein>